<comment type="caution">
    <text evidence="5">The sequence shown here is derived from an EMBL/GenBank/DDBJ whole genome shotgun (WGS) entry which is preliminary data.</text>
</comment>
<dbReference type="InterPro" id="IPR036864">
    <property type="entry name" value="Zn2-C6_fun-type_DNA-bd_sf"/>
</dbReference>
<dbReference type="Pfam" id="PF00172">
    <property type="entry name" value="Zn_clus"/>
    <property type="match status" value="1"/>
</dbReference>
<dbReference type="Proteomes" id="UP000624244">
    <property type="component" value="Unassembled WGS sequence"/>
</dbReference>
<feature type="domain" description="Zn(2)-C6 fungal-type" evidence="4">
    <location>
        <begin position="22"/>
        <end position="51"/>
    </location>
</feature>
<dbReference type="PANTHER" id="PTHR37534:SF49">
    <property type="entry name" value="LYSINE BIOSYNTHESIS REGULATORY PROTEIN LYS14"/>
    <property type="match status" value="1"/>
</dbReference>
<dbReference type="InterPro" id="IPR021858">
    <property type="entry name" value="Fun_TF"/>
</dbReference>
<dbReference type="CDD" id="cd00067">
    <property type="entry name" value="GAL4"/>
    <property type="match status" value="1"/>
</dbReference>
<evidence type="ECO:0000259" key="4">
    <source>
        <dbReference type="PROSITE" id="PS50048"/>
    </source>
</evidence>
<evidence type="ECO:0000256" key="2">
    <source>
        <dbReference type="ARBA" id="ARBA00023242"/>
    </source>
</evidence>
<keyword evidence="2" id="KW-0539">Nucleus</keyword>
<evidence type="ECO:0000256" key="1">
    <source>
        <dbReference type="ARBA" id="ARBA00004123"/>
    </source>
</evidence>
<organism evidence="5 6">
    <name type="scientific">Cochliobolus sativus</name>
    <name type="common">Common root rot and spot blotch fungus</name>
    <name type="synonym">Bipolaris sorokiniana</name>
    <dbReference type="NCBI Taxonomy" id="45130"/>
    <lineage>
        <taxon>Eukaryota</taxon>
        <taxon>Fungi</taxon>
        <taxon>Dikarya</taxon>
        <taxon>Ascomycota</taxon>
        <taxon>Pezizomycotina</taxon>
        <taxon>Dothideomycetes</taxon>
        <taxon>Pleosporomycetidae</taxon>
        <taxon>Pleosporales</taxon>
        <taxon>Pleosporineae</taxon>
        <taxon>Pleosporaceae</taxon>
        <taxon>Bipolaris</taxon>
    </lineage>
</organism>
<dbReference type="InterPro" id="IPR001138">
    <property type="entry name" value="Zn2Cys6_DnaBD"/>
</dbReference>
<dbReference type="SMART" id="SM00066">
    <property type="entry name" value="GAL4"/>
    <property type="match status" value="1"/>
</dbReference>
<dbReference type="SUPFAM" id="SSF57701">
    <property type="entry name" value="Zn2/Cys6 DNA-binding domain"/>
    <property type="match status" value="1"/>
</dbReference>
<protein>
    <recommendedName>
        <fullName evidence="4">Zn(2)-C6 fungal-type domain-containing protein</fullName>
    </recommendedName>
</protein>
<proteinExistence type="predicted"/>
<dbReference type="GO" id="GO:0000976">
    <property type="term" value="F:transcription cis-regulatory region binding"/>
    <property type="evidence" value="ECO:0007669"/>
    <property type="project" value="TreeGrafter"/>
</dbReference>
<dbReference type="PANTHER" id="PTHR37534">
    <property type="entry name" value="TRANSCRIPTIONAL ACTIVATOR PROTEIN UGA3"/>
    <property type="match status" value="1"/>
</dbReference>
<dbReference type="PROSITE" id="PS00463">
    <property type="entry name" value="ZN2_CY6_FUNGAL_1"/>
    <property type="match status" value="1"/>
</dbReference>
<evidence type="ECO:0000256" key="3">
    <source>
        <dbReference type="SAM" id="MobiDB-lite"/>
    </source>
</evidence>
<evidence type="ECO:0000313" key="6">
    <source>
        <dbReference type="Proteomes" id="UP000624244"/>
    </source>
</evidence>
<dbReference type="Pfam" id="PF11951">
    <property type="entry name" value="Fungal_trans_2"/>
    <property type="match status" value="1"/>
</dbReference>
<feature type="region of interest" description="Disordered" evidence="3">
    <location>
        <begin position="120"/>
        <end position="162"/>
    </location>
</feature>
<dbReference type="GO" id="GO:0000981">
    <property type="term" value="F:DNA-binding transcription factor activity, RNA polymerase II-specific"/>
    <property type="evidence" value="ECO:0007669"/>
    <property type="project" value="InterPro"/>
</dbReference>
<dbReference type="EMBL" id="WNKQ01000023">
    <property type="protein sequence ID" value="KAF5844419.1"/>
    <property type="molecule type" value="Genomic_DNA"/>
</dbReference>
<comment type="subcellular location">
    <subcellularLocation>
        <location evidence="1">Nucleus</location>
    </subcellularLocation>
</comment>
<dbReference type="Gene3D" id="4.10.240.10">
    <property type="entry name" value="Zn(2)-C6 fungal-type DNA-binding domain"/>
    <property type="match status" value="1"/>
</dbReference>
<dbReference type="GO" id="GO:0005634">
    <property type="term" value="C:nucleus"/>
    <property type="evidence" value="ECO:0007669"/>
    <property type="project" value="UniProtKB-SubCell"/>
</dbReference>
<name>A0A8H5Z9E5_COCSA</name>
<dbReference type="GO" id="GO:0008270">
    <property type="term" value="F:zinc ion binding"/>
    <property type="evidence" value="ECO:0007669"/>
    <property type="project" value="InterPro"/>
</dbReference>
<accession>A0A8H5Z9E5</accession>
<dbReference type="PROSITE" id="PS50048">
    <property type="entry name" value="ZN2_CY6_FUNGAL_2"/>
    <property type="match status" value="1"/>
</dbReference>
<dbReference type="AlphaFoldDB" id="A0A8H5Z9E5"/>
<dbReference type="GO" id="GO:0045944">
    <property type="term" value="P:positive regulation of transcription by RNA polymerase II"/>
    <property type="evidence" value="ECO:0007669"/>
    <property type="project" value="TreeGrafter"/>
</dbReference>
<reference evidence="5" key="1">
    <citation type="submission" date="2019-11" db="EMBL/GenBank/DDBJ databases">
        <title>Bipolaris sorokiniana Genome sequencing.</title>
        <authorList>
            <person name="Wang H."/>
        </authorList>
    </citation>
    <scope>NUCLEOTIDE SEQUENCE</scope>
</reference>
<sequence length="651" mass="72608">MKTRSNPVRARPSKSKCVTFTGCWTCRSRKIKCDERQNNGCAVCEKAGLKCAGYSVNLSWVTGRVQDLQGLHRRKVNTGGPALPVMSDRETMRKLSAINSVMTPLDTVLIGPFGVFQSNCNDPTQGTSESPAPSSEPAESIHEGGTSCGQPDNGWDTVAQSPDCTDWGLSTSELPTLKSTTAQEDLQSDFSQQRTQPCAALKNGRGRVCTSQTTLLATSGKSKAHHLAAPFFTLSMPIFRNQETSMLMFHYMNHVAELLQPVLHSRNPWRTTYFPFALSGCPELVLYQQNATVSSQISTSLFHSLLSAAAFHLRNATDSSPKFHQLGLQHRIKALRALNSATVRPGDPQLYTLHLTAILSLVTIDTMTGEDSDFPIHLQACRRLCQSGLPLSMNRGDSSNQVTSICRFLTLLAQTTCLEISPRLWPPDGHLPASTPPYFHPDERSIEYIYGITPELANLLHKTCRVAEHLAFYRQQAGTLTPASLRAMYKALGDAIMAWVIDTEPFHLIQWQERTMLEIARCQVRAFHSALLIYYRRTVLDGDGVIVDLDVEAEASAVWENLTAAEDLKDAYMGGVKRTAPMSWPAFIATCETRNREPWVRWWTRVEGYGLGNFSRQWRAIQEVWHVKDVNVNVDSWRDALRRIGRLVLPV</sequence>
<feature type="compositionally biased region" description="Low complexity" evidence="3">
    <location>
        <begin position="128"/>
        <end position="138"/>
    </location>
</feature>
<evidence type="ECO:0000313" key="5">
    <source>
        <dbReference type="EMBL" id="KAF5844419.1"/>
    </source>
</evidence>
<gene>
    <name evidence="5" type="ORF">GGP41_001383</name>
</gene>